<name>A0A383E080_9ZZZZ</name>
<gene>
    <name evidence="2" type="ORF">METZ01_LOCUS503091</name>
</gene>
<dbReference type="EMBL" id="UINC01221770">
    <property type="protein sequence ID" value="SVE50237.1"/>
    <property type="molecule type" value="Genomic_DNA"/>
</dbReference>
<evidence type="ECO:0000313" key="2">
    <source>
        <dbReference type="EMBL" id="SVE50237.1"/>
    </source>
</evidence>
<organism evidence="2">
    <name type="scientific">marine metagenome</name>
    <dbReference type="NCBI Taxonomy" id="408172"/>
    <lineage>
        <taxon>unclassified sequences</taxon>
        <taxon>metagenomes</taxon>
        <taxon>ecological metagenomes</taxon>
    </lineage>
</organism>
<dbReference type="PANTHER" id="PTHR43245:SF23">
    <property type="entry name" value="NAD(P)-BINDING DOMAIN-CONTAINING PROTEIN"/>
    <property type="match status" value="1"/>
</dbReference>
<dbReference type="Pfam" id="PF01370">
    <property type="entry name" value="Epimerase"/>
    <property type="match status" value="1"/>
</dbReference>
<dbReference type="InterPro" id="IPR050177">
    <property type="entry name" value="Lipid_A_modif_metabolic_enz"/>
</dbReference>
<feature type="non-terminal residue" evidence="2">
    <location>
        <position position="1"/>
    </location>
</feature>
<dbReference type="AlphaFoldDB" id="A0A383E080"/>
<proteinExistence type="predicted"/>
<evidence type="ECO:0000259" key="1">
    <source>
        <dbReference type="Pfam" id="PF01370"/>
    </source>
</evidence>
<feature type="non-terminal residue" evidence="2">
    <location>
        <position position="233"/>
    </location>
</feature>
<dbReference type="InterPro" id="IPR036291">
    <property type="entry name" value="NAD(P)-bd_dom_sf"/>
</dbReference>
<dbReference type="InterPro" id="IPR001509">
    <property type="entry name" value="Epimerase_deHydtase"/>
</dbReference>
<dbReference type="CDD" id="cd08946">
    <property type="entry name" value="SDR_e"/>
    <property type="match status" value="1"/>
</dbReference>
<protein>
    <recommendedName>
        <fullName evidence="1">NAD-dependent epimerase/dehydratase domain-containing protein</fullName>
    </recommendedName>
</protein>
<dbReference type="PANTHER" id="PTHR43245">
    <property type="entry name" value="BIFUNCTIONAL POLYMYXIN RESISTANCE PROTEIN ARNA"/>
    <property type="match status" value="1"/>
</dbReference>
<dbReference type="Gene3D" id="3.40.50.720">
    <property type="entry name" value="NAD(P)-binding Rossmann-like Domain"/>
    <property type="match status" value="1"/>
</dbReference>
<accession>A0A383E080</accession>
<dbReference type="SUPFAM" id="SSF51735">
    <property type="entry name" value="NAD(P)-binding Rossmann-fold domains"/>
    <property type="match status" value="1"/>
</dbReference>
<sequence>HTINDVGIRNSIDQLNGIGLDHLVFVSTCSNYGLIEGNQLADENFELKPLSLYAKSKVATEQYILGLNGNVDYTPTVLRFATAFGLSPRMRFDLTVSEFTKELALGHELLVYDANTWRPYCHVLDFGRLIDVVLQAPEEKIAFEVFNVGGEVNNYTKQGIVDAILEQLPNAKVRYKEHGVDPRNYMVDFSKVKKILEFEPKYTVPNGIKQVLEAFENHIFDHVDEQRNVYGNY</sequence>
<feature type="domain" description="NAD-dependent epimerase/dehydratase" evidence="1">
    <location>
        <begin position="18"/>
        <end position="149"/>
    </location>
</feature>
<reference evidence="2" key="1">
    <citation type="submission" date="2018-05" db="EMBL/GenBank/DDBJ databases">
        <authorList>
            <person name="Lanie J.A."/>
            <person name="Ng W.-L."/>
            <person name="Kazmierczak K.M."/>
            <person name="Andrzejewski T.M."/>
            <person name="Davidsen T.M."/>
            <person name="Wayne K.J."/>
            <person name="Tettelin H."/>
            <person name="Glass J.I."/>
            <person name="Rusch D."/>
            <person name="Podicherti R."/>
            <person name="Tsui H.-C.T."/>
            <person name="Winkler M.E."/>
        </authorList>
    </citation>
    <scope>NUCLEOTIDE SEQUENCE</scope>
</reference>